<dbReference type="Proteomes" id="UP000321055">
    <property type="component" value="Unassembled WGS sequence"/>
</dbReference>
<name>A0A5C7VQ94_9PROT</name>
<reference evidence="2 3" key="1">
    <citation type="submission" date="2018-09" db="EMBL/GenBank/DDBJ databases">
        <title>Metagenome Assembled Genomes from an Advanced Water Purification Facility.</title>
        <authorList>
            <person name="Stamps B.W."/>
            <person name="Spear J.R."/>
        </authorList>
    </citation>
    <scope>NUCLEOTIDE SEQUENCE [LARGE SCALE GENOMIC DNA]</scope>
    <source>
        <strain evidence="2">Bin_54_1</strain>
    </source>
</reference>
<keyword evidence="1" id="KW-0812">Transmembrane</keyword>
<feature type="transmembrane region" description="Helical" evidence="1">
    <location>
        <begin position="313"/>
        <end position="331"/>
    </location>
</feature>
<protein>
    <submittedName>
        <fullName evidence="2">Uncharacterized protein</fullName>
    </submittedName>
</protein>
<evidence type="ECO:0000313" key="2">
    <source>
        <dbReference type="EMBL" id="TXI27330.1"/>
    </source>
</evidence>
<comment type="caution">
    <text evidence="2">The sequence shown here is derived from an EMBL/GenBank/DDBJ whole genome shotgun (WGS) entry which is preliminary data.</text>
</comment>
<proteinExistence type="predicted"/>
<keyword evidence="1" id="KW-1133">Transmembrane helix</keyword>
<dbReference type="AlphaFoldDB" id="A0A5C7VQ94"/>
<organism evidence="2 3">
    <name type="scientific">Nitrosomonas oligotropha</name>
    <dbReference type="NCBI Taxonomy" id="42354"/>
    <lineage>
        <taxon>Bacteria</taxon>
        <taxon>Pseudomonadati</taxon>
        <taxon>Pseudomonadota</taxon>
        <taxon>Betaproteobacteria</taxon>
        <taxon>Nitrosomonadales</taxon>
        <taxon>Nitrosomonadaceae</taxon>
        <taxon>Nitrosomonas</taxon>
    </lineage>
</organism>
<gene>
    <name evidence="2" type="ORF">E6Q60_10075</name>
</gene>
<sequence>MIAQFIRMRAKNLEAGLNNLLQSGEGNKLVTDLYQHPLINGLSKAGKRPSYIPPKNFVLALMDVMTGNTGKLPADNQSLIATIESQRFFAQTEAGKSIILLLHEAGDDADKARRNVESWYNDAMDRVGGWYKQKTQIIIFGIALIVCAALNIDAIKISQTLWTDIALRQALVEAASSAKIENLVSQVSMDQNQAPAVGDANANANANAKQPDSKALNAEIEGTKQAPTDNGQSVKSAGMLLEQIKALNLPIGWAIQKSAKEQEECKKFRETETVKGKDDKNVKEEDEKKGKVCDTKWVWVSENFDGSDWFKKIIGILITTFAASLGAPFWFQLLNKIVDLRAAGKQPAKSVSDK</sequence>
<evidence type="ECO:0000256" key="1">
    <source>
        <dbReference type="SAM" id="Phobius"/>
    </source>
</evidence>
<dbReference type="EMBL" id="SSFX01000079">
    <property type="protein sequence ID" value="TXI27330.1"/>
    <property type="molecule type" value="Genomic_DNA"/>
</dbReference>
<accession>A0A5C7VQ94</accession>
<keyword evidence="1" id="KW-0472">Membrane</keyword>
<evidence type="ECO:0000313" key="3">
    <source>
        <dbReference type="Proteomes" id="UP000321055"/>
    </source>
</evidence>